<evidence type="ECO:0000256" key="6">
    <source>
        <dbReference type="ARBA" id="ARBA00022801"/>
    </source>
</evidence>
<reference evidence="10" key="1">
    <citation type="submission" date="2020-08" db="EMBL/GenBank/DDBJ databases">
        <title>A bifunctional nitrone conjugated secondary metabolite targeting the ribosome.</title>
        <authorList>
            <person name="Limbrick E.M."/>
            <person name="Graf M."/>
            <person name="Derewacz D.K."/>
            <person name="Nguyen F."/>
            <person name="Spraggins J.M."/>
            <person name="Wieland M."/>
            <person name="Ynigez-Gutierrez A.E."/>
            <person name="Reisman B.J."/>
            <person name="Zinshteyn B."/>
            <person name="McCulloch K."/>
            <person name="Iverson T.M."/>
            <person name="Green R."/>
            <person name="Wilson D.N."/>
            <person name="Bachmann B.O."/>
        </authorList>
    </citation>
    <scope>NUCLEOTIDE SEQUENCE</scope>
    <source>
        <strain evidence="10">Africana</strain>
    </source>
</reference>
<proteinExistence type="predicted"/>
<keyword evidence="10" id="KW-0255">Endonuclease</keyword>
<dbReference type="GO" id="GO:0004527">
    <property type="term" value="F:exonuclease activity"/>
    <property type="evidence" value="ECO:0007669"/>
    <property type="project" value="UniProtKB-KW"/>
</dbReference>
<dbReference type="InterPro" id="IPR051547">
    <property type="entry name" value="TDP2-like"/>
</dbReference>
<comment type="cofactor">
    <cofactor evidence="2">
        <name>Mg(2+)</name>
        <dbReference type="ChEBI" id="CHEBI:18420"/>
    </cofactor>
</comment>
<evidence type="ECO:0000313" key="10">
    <source>
        <dbReference type="EMBL" id="QLJ96619.1"/>
    </source>
</evidence>
<dbReference type="PANTHER" id="PTHR15822">
    <property type="entry name" value="TRAF AND TNF RECEPTOR-ASSOCIATED PROTEIN"/>
    <property type="match status" value="1"/>
</dbReference>
<evidence type="ECO:0000256" key="2">
    <source>
        <dbReference type="ARBA" id="ARBA00001946"/>
    </source>
</evidence>
<sequence length="280" mass="29321">MPLRVVTFNIWGTGTPHRYWHDRAVLRGARAGSPALGEADERRVWRRRAALLTRALADADADLVALQEVPARAAAGAGRARELADGLRGRYDVAHSGPGPTPGLAVLSRAPIRARRAFPVPGFGGFGGHPTVLEVSTCAVTVWVAHLPVGPDEVKEACLRGLEAAAVAAPRERPLLVCGDLNCPADGPLMGRLRDRGVLVDAWASAGGSPAALTMPVPVPTWRLDHVLYRAGDPVRAATRPALLGTACDDSGQYPSDHFGVALTLDIEAPAPGGSNPASH</sequence>
<accession>A0A7D5Y6H1</accession>
<gene>
    <name evidence="10" type="ORF">HZU44_16955</name>
</gene>
<dbReference type="PANTHER" id="PTHR15822:SF4">
    <property type="entry name" value="TYROSYL-DNA PHOSPHODIESTERASE 2"/>
    <property type="match status" value="1"/>
</dbReference>
<keyword evidence="4" id="KW-0479">Metal-binding</keyword>
<keyword evidence="7" id="KW-0460">Magnesium</keyword>
<keyword evidence="6" id="KW-0378">Hydrolase</keyword>
<evidence type="ECO:0000256" key="5">
    <source>
        <dbReference type="ARBA" id="ARBA00022763"/>
    </source>
</evidence>
<dbReference type="Gene3D" id="3.60.10.10">
    <property type="entry name" value="Endonuclease/exonuclease/phosphatase"/>
    <property type="match status" value="1"/>
</dbReference>
<comment type="cofactor">
    <cofactor evidence="1">
        <name>Mn(2+)</name>
        <dbReference type="ChEBI" id="CHEBI:29035"/>
    </cofactor>
</comment>
<dbReference type="InterPro" id="IPR036691">
    <property type="entry name" value="Endo/exonu/phosph_ase_sf"/>
</dbReference>
<keyword evidence="8" id="KW-0234">DNA repair</keyword>
<keyword evidence="10" id="KW-0269">Exonuclease</keyword>
<evidence type="ECO:0000256" key="8">
    <source>
        <dbReference type="ARBA" id="ARBA00023204"/>
    </source>
</evidence>
<evidence type="ECO:0000256" key="3">
    <source>
        <dbReference type="ARBA" id="ARBA00022722"/>
    </source>
</evidence>
<organism evidence="10">
    <name type="scientific">Micromonospora carbonacea</name>
    <dbReference type="NCBI Taxonomy" id="47853"/>
    <lineage>
        <taxon>Bacteria</taxon>
        <taxon>Bacillati</taxon>
        <taxon>Actinomycetota</taxon>
        <taxon>Actinomycetes</taxon>
        <taxon>Micromonosporales</taxon>
        <taxon>Micromonosporaceae</taxon>
        <taxon>Micromonospora</taxon>
    </lineage>
</organism>
<dbReference type="SUPFAM" id="SSF56219">
    <property type="entry name" value="DNase I-like"/>
    <property type="match status" value="1"/>
</dbReference>
<dbReference type="GO" id="GO:0046872">
    <property type="term" value="F:metal ion binding"/>
    <property type="evidence" value="ECO:0007669"/>
    <property type="project" value="UniProtKB-KW"/>
</dbReference>
<evidence type="ECO:0000259" key="9">
    <source>
        <dbReference type="Pfam" id="PF03372"/>
    </source>
</evidence>
<name>A0A7D5Y6H1_9ACTN</name>
<evidence type="ECO:0000256" key="4">
    <source>
        <dbReference type="ARBA" id="ARBA00022723"/>
    </source>
</evidence>
<feature type="domain" description="Endonuclease/exonuclease/phosphatase" evidence="9">
    <location>
        <begin position="7"/>
        <end position="258"/>
    </location>
</feature>
<keyword evidence="3" id="KW-0540">Nuclease</keyword>
<dbReference type="Pfam" id="PF03372">
    <property type="entry name" value="Exo_endo_phos"/>
    <property type="match status" value="1"/>
</dbReference>
<dbReference type="InterPro" id="IPR005135">
    <property type="entry name" value="Endo/exonuclease/phosphatase"/>
</dbReference>
<dbReference type="GO" id="GO:0006281">
    <property type="term" value="P:DNA repair"/>
    <property type="evidence" value="ECO:0007669"/>
    <property type="project" value="UniProtKB-KW"/>
</dbReference>
<dbReference type="AlphaFoldDB" id="A0A7D5Y6H1"/>
<protein>
    <submittedName>
        <fullName evidence="10">Endonuclease/exonuclease/phosphatase family protein</fullName>
    </submittedName>
</protein>
<keyword evidence="5" id="KW-0227">DNA damage</keyword>
<evidence type="ECO:0000256" key="7">
    <source>
        <dbReference type="ARBA" id="ARBA00022842"/>
    </source>
</evidence>
<dbReference type="GO" id="GO:0004519">
    <property type="term" value="F:endonuclease activity"/>
    <property type="evidence" value="ECO:0007669"/>
    <property type="project" value="UniProtKB-KW"/>
</dbReference>
<dbReference type="EMBL" id="CP058905">
    <property type="protein sequence ID" value="QLJ96619.1"/>
    <property type="molecule type" value="Genomic_DNA"/>
</dbReference>
<evidence type="ECO:0000256" key="1">
    <source>
        <dbReference type="ARBA" id="ARBA00001936"/>
    </source>
</evidence>